<keyword evidence="1" id="KW-0472">Membrane</keyword>
<dbReference type="EMBL" id="AUPC02000110">
    <property type="protein sequence ID" value="POG71256.1"/>
    <property type="molecule type" value="Genomic_DNA"/>
</dbReference>
<evidence type="ECO:0000256" key="1">
    <source>
        <dbReference type="SAM" id="Phobius"/>
    </source>
</evidence>
<reference evidence="2 3" key="2">
    <citation type="journal article" date="2018" name="New Phytol.">
        <title>High intraspecific genome diversity in the model arbuscular mycorrhizal symbiont Rhizophagus irregularis.</title>
        <authorList>
            <person name="Chen E.C.H."/>
            <person name="Morin E."/>
            <person name="Beaudet D."/>
            <person name="Noel J."/>
            <person name="Yildirir G."/>
            <person name="Ndikumana S."/>
            <person name="Charron P."/>
            <person name="St-Onge C."/>
            <person name="Giorgi J."/>
            <person name="Kruger M."/>
            <person name="Marton T."/>
            <person name="Ropars J."/>
            <person name="Grigoriev I.V."/>
            <person name="Hainaut M."/>
            <person name="Henrissat B."/>
            <person name="Roux C."/>
            <person name="Martin F."/>
            <person name="Corradi N."/>
        </authorList>
    </citation>
    <scope>NUCLEOTIDE SEQUENCE [LARGE SCALE GENOMIC DNA]</scope>
    <source>
        <strain evidence="2 3">DAOM 197198</strain>
    </source>
</reference>
<evidence type="ECO:0000313" key="3">
    <source>
        <dbReference type="Proteomes" id="UP000018888"/>
    </source>
</evidence>
<feature type="non-terminal residue" evidence="2">
    <location>
        <position position="1"/>
    </location>
</feature>
<keyword evidence="3" id="KW-1185">Reference proteome</keyword>
<sequence length="85" mass="10105">SLIMRQICHIYLFIESIGSRFVFSVISVSRYFSFFLFIFISNLHPYILFLTNSISLFLDLLVLSVLQLIKVCFLFFIYLFILFLS</sequence>
<name>A0A2P4Q0W7_RHIID</name>
<keyword evidence="1" id="KW-1133">Transmembrane helix</keyword>
<organism evidence="2 3">
    <name type="scientific">Rhizophagus irregularis (strain DAOM 181602 / DAOM 197198 / MUCL 43194)</name>
    <name type="common">Arbuscular mycorrhizal fungus</name>
    <name type="synonym">Glomus intraradices</name>
    <dbReference type="NCBI Taxonomy" id="747089"/>
    <lineage>
        <taxon>Eukaryota</taxon>
        <taxon>Fungi</taxon>
        <taxon>Fungi incertae sedis</taxon>
        <taxon>Mucoromycota</taxon>
        <taxon>Glomeromycotina</taxon>
        <taxon>Glomeromycetes</taxon>
        <taxon>Glomerales</taxon>
        <taxon>Glomeraceae</taxon>
        <taxon>Rhizophagus</taxon>
    </lineage>
</organism>
<proteinExistence type="predicted"/>
<evidence type="ECO:0000313" key="2">
    <source>
        <dbReference type="EMBL" id="POG71256.1"/>
    </source>
</evidence>
<accession>A0A2P4Q0W7</accession>
<dbReference type="Proteomes" id="UP000018888">
    <property type="component" value="Unassembled WGS sequence"/>
</dbReference>
<feature type="transmembrane region" description="Helical" evidence="1">
    <location>
        <begin position="21"/>
        <end position="40"/>
    </location>
</feature>
<keyword evidence="1" id="KW-0812">Transmembrane</keyword>
<feature type="non-terminal residue" evidence="2">
    <location>
        <position position="85"/>
    </location>
</feature>
<reference evidence="2 3" key="1">
    <citation type="journal article" date="2013" name="Proc. Natl. Acad. Sci. U.S.A.">
        <title>Genome of an arbuscular mycorrhizal fungus provides insight into the oldest plant symbiosis.</title>
        <authorList>
            <person name="Tisserant E."/>
            <person name="Malbreil M."/>
            <person name="Kuo A."/>
            <person name="Kohler A."/>
            <person name="Symeonidi A."/>
            <person name="Balestrini R."/>
            <person name="Charron P."/>
            <person name="Duensing N."/>
            <person name="Frei Dit Frey N."/>
            <person name="Gianinazzi-Pearson V."/>
            <person name="Gilbert L.B."/>
            <person name="Handa Y."/>
            <person name="Herr J.R."/>
            <person name="Hijri M."/>
            <person name="Koul R."/>
            <person name="Kawaguchi M."/>
            <person name="Krajinski F."/>
            <person name="Lammers P.J."/>
            <person name="Masclaux F.G."/>
            <person name="Murat C."/>
            <person name="Morin E."/>
            <person name="Ndikumana S."/>
            <person name="Pagni M."/>
            <person name="Petitpierre D."/>
            <person name="Requena N."/>
            <person name="Rosikiewicz P."/>
            <person name="Riley R."/>
            <person name="Saito K."/>
            <person name="San Clemente H."/>
            <person name="Shapiro H."/>
            <person name="van Tuinen D."/>
            <person name="Becard G."/>
            <person name="Bonfante P."/>
            <person name="Paszkowski U."/>
            <person name="Shachar-Hill Y.Y."/>
            <person name="Tuskan G.A."/>
            <person name="Young P.W."/>
            <person name="Sanders I.R."/>
            <person name="Henrissat B."/>
            <person name="Rensing S.A."/>
            <person name="Grigoriev I.V."/>
            <person name="Corradi N."/>
            <person name="Roux C."/>
            <person name="Martin F."/>
        </authorList>
    </citation>
    <scope>NUCLEOTIDE SEQUENCE [LARGE SCALE GENOMIC DNA]</scope>
    <source>
        <strain evidence="2 3">DAOM 197198</strain>
    </source>
</reference>
<dbReference type="AlphaFoldDB" id="A0A2P4Q0W7"/>
<comment type="caution">
    <text evidence="2">The sequence shown here is derived from an EMBL/GenBank/DDBJ whole genome shotgun (WGS) entry which is preliminary data.</text>
</comment>
<feature type="transmembrane region" description="Helical" evidence="1">
    <location>
        <begin position="60"/>
        <end position="84"/>
    </location>
</feature>
<gene>
    <name evidence="2" type="ORF">GLOIN_2v1608701</name>
</gene>
<protein>
    <submittedName>
        <fullName evidence="2">Uncharacterized protein</fullName>
    </submittedName>
</protein>